<evidence type="ECO:0000313" key="4">
    <source>
        <dbReference type="EMBL" id="MFC6176433.1"/>
    </source>
</evidence>
<dbReference type="InterPro" id="IPR001647">
    <property type="entry name" value="HTH_TetR"/>
</dbReference>
<dbReference type="Gene3D" id="1.10.357.10">
    <property type="entry name" value="Tetracycline Repressor, domain 2"/>
    <property type="match status" value="1"/>
</dbReference>
<dbReference type="SUPFAM" id="SSF48498">
    <property type="entry name" value="Tetracyclin repressor-like, C-terminal domain"/>
    <property type="match status" value="1"/>
</dbReference>
<evidence type="ECO:0000259" key="3">
    <source>
        <dbReference type="PROSITE" id="PS50977"/>
    </source>
</evidence>
<protein>
    <submittedName>
        <fullName evidence="4">TetR/AcrR family transcriptional regulator</fullName>
    </submittedName>
</protein>
<evidence type="ECO:0000313" key="5">
    <source>
        <dbReference type="Proteomes" id="UP001596288"/>
    </source>
</evidence>
<keyword evidence="5" id="KW-1185">Reference proteome</keyword>
<dbReference type="PANTHER" id="PTHR43479:SF11">
    <property type="entry name" value="ACREF_ENVCD OPERON REPRESSOR-RELATED"/>
    <property type="match status" value="1"/>
</dbReference>
<reference evidence="5" key="1">
    <citation type="journal article" date="2019" name="Int. J. Syst. Evol. Microbiol.">
        <title>The Global Catalogue of Microorganisms (GCM) 10K type strain sequencing project: providing services to taxonomists for standard genome sequencing and annotation.</title>
        <authorList>
            <consortium name="The Broad Institute Genomics Platform"/>
            <consortium name="The Broad Institute Genome Sequencing Center for Infectious Disease"/>
            <person name="Wu L."/>
            <person name="Ma J."/>
        </authorList>
    </citation>
    <scope>NUCLEOTIDE SEQUENCE [LARGE SCALE GENOMIC DNA]</scope>
    <source>
        <strain evidence="5">CCM 8927</strain>
    </source>
</reference>
<dbReference type="EMBL" id="JBHSSF010000016">
    <property type="protein sequence ID" value="MFC6176433.1"/>
    <property type="molecule type" value="Genomic_DNA"/>
</dbReference>
<dbReference type="SUPFAM" id="SSF46689">
    <property type="entry name" value="Homeodomain-like"/>
    <property type="match status" value="1"/>
</dbReference>
<dbReference type="PRINTS" id="PR00455">
    <property type="entry name" value="HTHTETR"/>
</dbReference>
<sequence>MKKKDNEKYEKILNAAIEIIKEDGAATLSTTKVAKRVQISQSNIYIYFKNKDDLLKQIYQSEISDYQLRFHDILENSHSTLEKITEYIRALYDISIENPDSMDVIEQIKQIPDSPIDMNDVVGFESNPIVDLIKKGIAENILKDVNPNIYLTMIFNTIRMNAANTKNKQNFSSFDTLLDLFLHGILK</sequence>
<evidence type="ECO:0000256" key="1">
    <source>
        <dbReference type="ARBA" id="ARBA00023125"/>
    </source>
</evidence>
<accession>A0ABW1RNM7</accession>
<organism evidence="4 5">
    <name type="scientific">Companilactobacillus huachuanensis</name>
    <dbReference type="NCBI Taxonomy" id="2559914"/>
    <lineage>
        <taxon>Bacteria</taxon>
        <taxon>Bacillati</taxon>
        <taxon>Bacillota</taxon>
        <taxon>Bacilli</taxon>
        <taxon>Lactobacillales</taxon>
        <taxon>Lactobacillaceae</taxon>
        <taxon>Companilactobacillus</taxon>
    </lineage>
</organism>
<feature type="domain" description="HTH tetR-type" evidence="3">
    <location>
        <begin position="6"/>
        <end position="66"/>
    </location>
</feature>
<comment type="caution">
    <text evidence="4">The sequence shown here is derived from an EMBL/GenBank/DDBJ whole genome shotgun (WGS) entry which is preliminary data.</text>
</comment>
<name>A0ABW1RNM7_9LACO</name>
<dbReference type="InterPro" id="IPR050624">
    <property type="entry name" value="HTH-type_Tx_Regulator"/>
</dbReference>
<keyword evidence="1 2" id="KW-0238">DNA-binding</keyword>
<feature type="DNA-binding region" description="H-T-H motif" evidence="2">
    <location>
        <begin position="29"/>
        <end position="48"/>
    </location>
</feature>
<dbReference type="Pfam" id="PF00440">
    <property type="entry name" value="TetR_N"/>
    <property type="match status" value="1"/>
</dbReference>
<evidence type="ECO:0000256" key="2">
    <source>
        <dbReference type="PROSITE-ProRule" id="PRU00335"/>
    </source>
</evidence>
<dbReference type="RefSeq" id="WP_223876487.1">
    <property type="nucleotide sequence ID" value="NZ_BJDF01000008.1"/>
</dbReference>
<proteinExistence type="predicted"/>
<gene>
    <name evidence="4" type="ORF">ACFQAV_06250</name>
</gene>
<dbReference type="Proteomes" id="UP001596288">
    <property type="component" value="Unassembled WGS sequence"/>
</dbReference>
<dbReference type="PROSITE" id="PS50977">
    <property type="entry name" value="HTH_TETR_2"/>
    <property type="match status" value="1"/>
</dbReference>
<dbReference type="InterPro" id="IPR036271">
    <property type="entry name" value="Tet_transcr_reg_TetR-rel_C_sf"/>
</dbReference>
<dbReference type="PANTHER" id="PTHR43479">
    <property type="entry name" value="ACREF/ENVCD OPERON REPRESSOR-RELATED"/>
    <property type="match status" value="1"/>
</dbReference>
<dbReference type="InterPro" id="IPR009057">
    <property type="entry name" value="Homeodomain-like_sf"/>
</dbReference>